<keyword evidence="2" id="KW-0472">Membrane</keyword>
<keyword evidence="2" id="KW-1133">Transmembrane helix</keyword>
<feature type="transmembrane region" description="Helical" evidence="2">
    <location>
        <begin position="244"/>
        <end position="265"/>
    </location>
</feature>
<feature type="transmembrane region" description="Helical" evidence="2">
    <location>
        <begin position="46"/>
        <end position="66"/>
    </location>
</feature>
<dbReference type="AlphaFoldDB" id="A0A918GMI5"/>
<feature type="region of interest" description="Disordered" evidence="1">
    <location>
        <begin position="166"/>
        <end position="192"/>
    </location>
</feature>
<keyword evidence="4" id="KW-1185">Reference proteome</keyword>
<dbReference type="Proteomes" id="UP000660680">
    <property type="component" value="Unassembled WGS sequence"/>
</dbReference>
<evidence type="ECO:0000313" key="3">
    <source>
        <dbReference type="EMBL" id="GGS45246.1"/>
    </source>
</evidence>
<evidence type="ECO:0000256" key="2">
    <source>
        <dbReference type="SAM" id="Phobius"/>
    </source>
</evidence>
<evidence type="ECO:0000256" key="1">
    <source>
        <dbReference type="SAM" id="MobiDB-lite"/>
    </source>
</evidence>
<comment type="caution">
    <text evidence="3">The sequence shown here is derived from an EMBL/GenBank/DDBJ whole genome shotgun (WGS) entry which is preliminary data.</text>
</comment>
<proteinExistence type="predicted"/>
<reference evidence="3" key="2">
    <citation type="submission" date="2020-09" db="EMBL/GenBank/DDBJ databases">
        <authorList>
            <person name="Sun Q."/>
            <person name="Ohkuma M."/>
        </authorList>
    </citation>
    <scope>NUCLEOTIDE SEQUENCE</scope>
    <source>
        <strain evidence="3">JCM 3276</strain>
    </source>
</reference>
<feature type="transmembrane region" description="Helical" evidence="2">
    <location>
        <begin position="86"/>
        <end position="109"/>
    </location>
</feature>
<dbReference type="EMBL" id="BMRB01000004">
    <property type="protein sequence ID" value="GGS45246.1"/>
    <property type="molecule type" value="Genomic_DNA"/>
</dbReference>
<gene>
    <name evidence="3" type="ORF">GCM10010171_45380</name>
</gene>
<accession>A0A918GMI5</accession>
<feature type="transmembrane region" description="Helical" evidence="2">
    <location>
        <begin position="201"/>
        <end position="224"/>
    </location>
</feature>
<sequence length="517" mass="55837">MSWSPEAVTWVLTVVVLIHVAGVVLFRGHRAAPRTPALPAPLKSSFLISAFCMAWLAARNFAYAPVRLGDAVIHVPQVDALPVRLFVFAGELAIPFLGPWATAASLAALAVARMDALVRAGHVLAIAVIVPVLVTHLSGALAAGQTIPWVLVALGALNGLMRGEDEGPAGKQLPAPTRRAERSPVTGPAASTAQRRGVGRLLVGLGWTAGGIGLLLAFSGTFLIKFLFLEASREMAERPVSVRLAVLVGVIASGGLLAGAGRAAVKRGRRHLRRTVSFDALDGQRYLLYLRPFSVDAALAASPEAPGWHTRSPFELPGLTQEAFVLRQFRDLGRVIAIGEPGERLPALGAERGYLPVDDWKDTVSSLIRGAHTVIMTASPGPGTVWEFTEAIRVSEPTRLLLLVYEEPAYYAFRDAAGRKIVDRSTTEEGKVWPSPPSLPNIPPPEQHDKGLRWDFPLTGILHFTIDRSARFTRFPTAVPRLRHVGTIRRLVRRELQPVLDHVSHLPAIVDRSARVP</sequence>
<feature type="transmembrane region" description="Helical" evidence="2">
    <location>
        <begin position="7"/>
        <end position="26"/>
    </location>
</feature>
<evidence type="ECO:0000313" key="4">
    <source>
        <dbReference type="Proteomes" id="UP000660680"/>
    </source>
</evidence>
<dbReference type="RefSeq" id="WP_189212592.1">
    <property type="nucleotide sequence ID" value="NZ_BMRB01000004.1"/>
</dbReference>
<keyword evidence="2" id="KW-0812">Transmembrane</keyword>
<reference evidence="3" key="1">
    <citation type="journal article" date="2014" name="Int. J. Syst. Evol. Microbiol.">
        <title>Complete genome sequence of Corynebacterium casei LMG S-19264T (=DSM 44701T), isolated from a smear-ripened cheese.</title>
        <authorList>
            <consortium name="US DOE Joint Genome Institute (JGI-PGF)"/>
            <person name="Walter F."/>
            <person name="Albersmeier A."/>
            <person name="Kalinowski J."/>
            <person name="Ruckert C."/>
        </authorList>
    </citation>
    <scope>NUCLEOTIDE SEQUENCE</scope>
    <source>
        <strain evidence="3">JCM 3276</strain>
    </source>
</reference>
<organism evidence="3 4">
    <name type="scientific">Actinokineospora fastidiosa</name>
    <dbReference type="NCBI Taxonomy" id="1816"/>
    <lineage>
        <taxon>Bacteria</taxon>
        <taxon>Bacillati</taxon>
        <taxon>Actinomycetota</taxon>
        <taxon>Actinomycetes</taxon>
        <taxon>Pseudonocardiales</taxon>
        <taxon>Pseudonocardiaceae</taxon>
        <taxon>Actinokineospora</taxon>
    </lineage>
</organism>
<name>A0A918GMI5_9PSEU</name>
<feature type="transmembrane region" description="Helical" evidence="2">
    <location>
        <begin position="116"/>
        <end position="134"/>
    </location>
</feature>
<protein>
    <submittedName>
        <fullName evidence="3">Uncharacterized protein</fullName>
    </submittedName>
</protein>